<dbReference type="GO" id="GO:0005634">
    <property type="term" value="C:nucleus"/>
    <property type="evidence" value="ECO:0007669"/>
    <property type="project" value="InterPro"/>
</dbReference>
<dbReference type="Pfam" id="PF00956">
    <property type="entry name" value="NAP"/>
    <property type="match status" value="1"/>
</dbReference>
<protein>
    <submittedName>
        <fullName evidence="4">Histone chaperone</fullName>
    </submittedName>
</protein>
<dbReference type="SUPFAM" id="SSF143113">
    <property type="entry name" value="NAP-like"/>
    <property type="match status" value="1"/>
</dbReference>
<accession>A0A9W8AD52</accession>
<dbReference type="Gene3D" id="3.30.1120.90">
    <property type="entry name" value="Nucleosome assembly protein"/>
    <property type="match status" value="1"/>
</dbReference>
<feature type="region of interest" description="Disordered" evidence="3">
    <location>
        <begin position="348"/>
        <end position="373"/>
    </location>
</feature>
<dbReference type="EMBL" id="JANBPT010000338">
    <property type="protein sequence ID" value="KAJ1923373.1"/>
    <property type="molecule type" value="Genomic_DNA"/>
</dbReference>
<evidence type="ECO:0000256" key="3">
    <source>
        <dbReference type="SAM" id="MobiDB-lite"/>
    </source>
</evidence>
<proteinExistence type="inferred from homology"/>
<dbReference type="PANTHER" id="PTHR11875">
    <property type="entry name" value="TESTIS-SPECIFIC Y-ENCODED PROTEIN"/>
    <property type="match status" value="1"/>
</dbReference>
<feature type="region of interest" description="Disordered" evidence="3">
    <location>
        <begin position="1"/>
        <end position="29"/>
    </location>
</feature>
<evidence type="ECO:0000256" key="1">
    <source>
        <dbReference type="ARBA" id="ARBA00009947"/>
    </source>
</evidence>
<comment type="caution">
    <text evidence="4">The sequence shown here is derived from an EMBL/GenBank/DDBJ whole genome shotgun (WGS) entry which is preliminary data.</text>
</comment>
<dbReference type="FunFam" id="1.20.5.1500:FF:000001">
    <property type="entry name" value="Nucleosome assembly protein 1-like 1"/>
    <property type="match status" value="1"/>
</dbReference>
<dbReference type="InterPro" id="IPR037231">
    <property type="entry name" value="NAP-like_sf"/>
</dbReference>
<dbReference type="Proteomes" id="UP001150569">
    <property type="component" value="Unassembled WGS sequence"/>
</dbReference>
<dbReference type="InterPro" id="IPR002164">
    <property type="entry name" value="NAP_family"/>
</dbReference>
<dbReference type="OrthoDB" id="27325at2759"/>
<organism evidence="4 5">
    <name type="scientific">Tieghemiomyces parasiticus</name>
    <dbReference type="NCBI Taxonomy" id="78921"/>
    <lineage>
        <taxon>Eukaryota</taxon>
        <taxon>Fungi</taxon>
        <taxon>Fungi incertae sedis</taxon>
        <taxon>Zoopagomycota</taxon>
        <taxon>Kickxellomycotina</taxon>
        <taxon>Dimargaritomycetes</taxon>
        <taxon>Dimargaritales</taxon>
        <taxon>Dimargaritaceae</taxon>
        <taxon>Tieghemiomyces</taxon>
    </lineage>
</organism>
<evidence type="ECO:0000313" key="5">
    <source>
        <dbReference type="Proteomes" id="UP001150569"/>
    </source>
</evidence>
<dbReference type="FunFam" id="3.30.1120.90:FF:000003">
    <property type="entry name" value="Nucleosome assembly protein"/>
    <property type="match status" value="1"/>
</dbReference>
<dbReference type="AlphaFoldDB" id="A0A9W8AD52"/>
<name>A0A9W8AD52_9FUNG</name>
<gene>
    <name evidence="4" type="primary">NAP1_1</name>
    <name evidence="4" type="ORF">IWQ60_005925</name>
</gene>
<keyword evidence="5" id="KW-1185">Reference proteome</keyword>
<dbReference type="GO" id="GO:0006334">
    <property type="term" value="P:nucleosome assembly"/>
    <property type="evidence" value="ECO:0007669"/>
    <property type="project" value="InterPro"/>
</dbReference>
<reference evidence="4" key="1">
    <citation type="submission" date="2022-07" db="EMBL/GenBank/DDBJ databases">
        <title>Phylogenomic reconstructions and comparative analyses of Kickxellomycotina fungi.</title>
        <authorList>
            <person name="Reynolds N.K."/>
            <person name="Stajich J.E."/>
            <person name="Barry K."/>
            <person name="Grigoriev I.V."/>
            <person name="Crous P."/>
            <person name="Smith M.E."/>
        </authorList>
    </citation>
    <scope>NUCLEOTIDE SEQUENCE</scope>
    <source>
        <strain evidence="4">RSA 861</strain>
    </source>
</reference>
<comment type="similarity">
    <text evidence="1 2">Belongs to the nucleosome assembly protein (NAP) family.</text>
</comment>
<evidence type="ECO:0000256" key="2">
    <source>
        <dbReference type="RuleBase" id="RU003876"/>
    </source>
</evidence>
<dbReference type="Gene3D" id="1.20.5.1500">
    <property type="match status" value="1"/>
</dbReference>
<sequence>MEQNNPQGVDIKSKDKPDDLIAPTPNNTPIVTAPVQTLAQPKMAGSFAPNAALVSDLQGRLGSLVGASSGYVESLPAEVQRRLQGLKSLQADHAKLETEFHKEIFALEKKYQQLYQPLYTERTAIVLGNQEPTDAQVTAGKAIEAEDGTAAPAITEESDSASPLTGVPEFWLTAMKNHSQLEEMIQERDEDVLKHLTDIGLQYLDGEHAFRLVFSFAPNDFFTNSQLTKTYYYETNSALGDIVFDHAEGDQIDWKEGKDLTVAVESRKQRNKHTNETRVVKKTVPAESFFTFFQTVTVPTSPEDDEENFELLQERAEVDYEIGEEFKEKIIPHAVDWFTGKAIEYEGLDMDDYEDDGEDFYGEDSEEDDDDEE</sequence>
<evidence type="ECO:0000313" key="4">
    <source>
        <dbReference type="EMBL" id="KAJ1923373.1"/>
    </source>
</evidence>